<feature type="compositionally biased region" description="Polar residues" evidence="1">
    <location>
        <begin position="47"/>
        <end position="61"/>
    </location>
</feature>
<dbReference type="PANTHER" id="PTHR34666">
    <property type="entry name" value="EXPRESSED PROTEIN"/>
    <property type="match status" value="1"/>
</dbReference>
<feature type="region of interest" description="Disordered" evidence="1">
    <location>
        <begin position="1"/>
        <end position="74"/>
    </location>
</feature>
<gene>
    <name evidence="2" type="ORF">F511_03346</name>
</gene>
<organism evidence="2 3">
    <name type="scientific">Dorcoceras hygrometricum</name>
    <dbReference type="NCBI Taxonomy" id="472368"/>
    <lineage>
        <taxon>Eukaryota</taxon>
        <taxon>Viridiplantae</taxon>
        <taxon>Streptophyta</taxon>
        <taxon>Embryophyta</taxon>
        <taxon>Tracheophyta</taxon>
        <taxon>Spermatophyta</taxon>
        <taxon>Magnoliopsida</taxon>
        <taxon>eudicotyledons</taxon>
        <taxon>Gunneridae</taxon>
        <taxon>Pentapetalae</taxon>
        <taxon>asterids</taxon>
        <taxon>lamiids</taxon>
        <taxon>Lamiales</taxon>
        <taxon>Gesneriaceae</taxon>
        <taxon>Didymocarpoideae</taxon>
        <taxon>Trichosporeae</taxon>
        <taxon>Loxocarpinae</taxon>
        <taxon>Dorcoceras</taxon>
    </lineage>
</organism>
<evidence type="ECO:0000256" key="1">
    <source>
        <dbReference type="SAM" id="MobiDB-lite"/>
    </source>
</evidence>
<evidence type="ECO:0000313" key="3">
    <source>
        <dbReference type="Proteomes" id="UP000250235"/>
    </source>
</evidence>
<keyword evidence="3" id="KW-1185">Reference proteome</keyword>
<proteinExistence type="predicted"/>
<dbReference type="Proteomes" id="UP000250235">
    <property type="component" value="Unassembled WGS sequence"/>
</dbReference>
<dbReference type="OrthoDB" id="1917400at2759"/>
<sequence length="152" mass="17355">MGDDFTFPANSQPHFIGSPPLWRHLADSGQNSDEQEEEEEEEDRQKSNMSLRQEFKASSNSTDRKHNSLKDDEDKMDVLWEDLNEEFSTNSGKFSQNADASSSPVQVRCIKAMKLSKANGNRKKSNILVLIAIVRRAFAIHNSRRSNKKIAW</sequence>
<feature type="compositionally biased region" description="Basic and acidic residues" evidence="1">
    <location>
        <begin position="62"/>
        <end position="74"/>
    </location>
</feature>
<reference evidence="2 3" key="1">
    <citation type="journal article" date="2015" name="Proc. Natl. Acad. Sci. U.S.A.">
        <title>The resurrection genome of Boea hygrometrica: A blueprint for survival of dehydration.</title>
        <authorList>
            <person name="Xiao L."/>
            <person name="Yang G."/>
            <person name="Zhang L."/>
            <person name="Yang X."/>
            <person name="Zhao S."/>
            <person name="Ji Z."/>
            <person name="Zhou Q."/>
            <person name="Hu M."/>
            <person name="Wang Y."/>
            <person name="Chen M."/>
            <person name="Xu Y."/>
            <person name="Jin H."/>
            <person name="Xiao X."/>
            <person name="Hu G."/>
            <person name="Bao F."/>
            <person name="Hu Y."/>
            <person name="Wan P."/>
            <person name="Li L."/>
            <person name="Deng X."/>
            <person name="Kuang T."/>
            <person name="Xiang C."/>
            <person name="Zhu J.K."/>
            <person name="Oliver M.J."/>
            <person name="He Y."/>
        </authorList>
    </citation>
    <scope>NUCLEOTIDE SEQUENCE [LARGE SCALE GENOMIC DNA]</scope>
    <source>
        <strain evidence="3">cv. XS01</strain>
    </source>
</reference>
<feature type="compositionally biased region" description="Acidic residues" evidence="1">
    <location>
        <begin position="33"/>
        <end position="42"/>
    </location>
</feature>
<accession>A0A2Z7BFP4</accession>
<dbReference type="PANTHER" id="PTHR34666:SF1">
    <property type="entry name" value="OS02G0554800 PROTEIN"/>
    <property type="match status" value="1"/>
</dbReference>
<name>A0A2Z7BFP4_9LAMI</name>
<evidence type="ECO:0000313" key="2">
    <source>
        <dbReference type="EMBL" id="KZV33080.1"/>
    </source>
</evidence>
<dbReference type="EMBL" id="KV006334">
    <property type="protein sequence ID" value="KZV33080.1"/>
    <property type="molecule type" value="Genomic_DNA"/>
</dbReference>
<dbReference type="AlphaFoldDB" id="A0A2Z7BFP4"/>
<protein>
    <submittedName>
        <fullName evidence="2">Uncharacterized protein</fullName>
    </submittedName>
</protein>